<gene>
    <name evidence="2" type="ORF">CANARDRAFT_181382</name>
</gene>
<dbReference type="PANTHER" id="PTHR14534:SF3">
    <property type="entry name" value="GID COMPLEX SUBUNIT 4 HOMOLOG"/>
    <property type="match status" value="1"/>
</dbReference>
<evidence type="ECO:0000313" key="3">
    <source>
        <dbReference type="Proteomes" id="UP000094801"/>
    </source>
</evidence>
<comment type="similarity">
    <text evidence="1">Belongs to the GID4/VID24 family.</text>
</comment>
<name>A0A1E4T3F1_9ASCO</name>
<protein>
    <recommendedName>
        <fullName evidence="4">Vacuolar import and degradation protein</fullName>
    </recommendedName>
</protein>
<proteinExistence type="inferred from homology"/>
<dbReference type="PANTHER" id="PTHR14534">
    <property type="entry name" value="VACUOLAR IMPORT AND DEGRADATION PROTEIN 24"/>
    <property type="match status" value="1"/>
</dbReference>
<keyword evidence="3" id="KW-1185">Reference proteome</keyword>
<dbReference type="GO" id="GO:0007039">
    <property type="term" value="P:protein catabolic process in the vacuole"/>
    <property type="evidence" value="ECO:0007669"/>
    <property type="project" value="TreeGrafter"/>
</dbReference>
<dbReference type="InterPro" id="IPR018618">
    <property type="entry name" value="GID4/10-like"/>
</dbReference>
<evidence type="ECO:0000313" key="2">
    <source>
        <dbReference type="EMBL" id="ODV86283.1"/>
    </source>
</evidence>
<reference evidence="3" key="1">
    <citation type="submission" date="2016-04" db="EMBL/GenBank/DDBJ databases">
        <title>Comparative genomics of biotechnologically important yeasts.</title>
        <authorList>
            <consortium name="DOE Joint Genome Institute"/>
            <person name="Riley R."/>
            <person name="Haridas S."/>
            <person name="Wolfe K.H."/>
            <person name="Lopes M.R."/>
            <person name="Hittinger C.T."/>
            <person name="Goker M."/>
            <person name="Salamov A."/>
            <person name="Wisecaver J."/>
            <person name="Long T.M."/>
            <person name="Aerts A.L."/>
            <person name="Barry K."/>
            <person name="Choi C."/>
            <person name="Clum A."/>
            <person name="Coughlan A.Y."/>
            <person name="Deshpande S."/>
            <person name="Douglass A.P."/>
            <person name="Hanson S.J."/>
            <person name="Klenk H.-P."/>
            <person name="Labutti K."/>
            <person name="Lapidus A."/>
            <person name="Lindquist E."/>
            <person name="Lipzen A."/>
            <person name="Meier-Kolthoff J.P."/>
            <person name="Ohm R.A."/>
            <person name="Otillar R.P."/>
            <person name="Pangilinan J."/>
            <person name="Peng Y."/>
            <person name="Rokas A."/>
            <person name="Rosa C.A."/>
            <person name="Scheuner C."/>
            <person name="Sibirny A.A."/>
            <person name="Slot J.C."/>
            <person name="Stielow J.B."/>
            <person name="Sun H."/>
            <person name="Kurtzman C.P."/>
            <person name="Blackwell M."/>
            <person name="Grigoriev I.V."/>
            <person name="Jeffries T.W."/>
        </authorList>
    </citation>
    <scope>NUCLEOTIDE SEQUENCE [LARGE SCALE GENOMIC DNA]</scope>
    <source>
        <strain evidence="3">NRRL YB-2248</strain>
    </source>
</reference>
<feature type="non-terminal residue" evidence="2">
    <location>
        <position position="201"/>
    </location>
</feature>
<dbReference type="EMBL" id="KV453850">
    <property type="protein sequence ID" value="ODV86283.1"/>
    <property type="molecule type" value="Genomic_DNA"/>
</dbReference>
<organism evidence="2 3">
    <name type="scientific">[Candida] arabinofermentans NRRL YB-2248</name>
    <dbReference type="NCBI Taxonomy" id="983967"/>
    <lineage>
        <taxon>Eukaryota</taxon>
        <taxon>Fungi</taxon>
        <taxon>Dikarya</taxon>
        <taxon>Ascomycota</taxon>
        <taxon>Saccharomycotina</taxon>
        <taxon>Pichiomycetes</taxon>
        <taxon>Pichiales</taxon>
        <taxon>Pichiaceae</taxon>
        <taxon>Ogataea</taxon>
        <taxon>Ogataea/Candida clade</taxon>
    </lineage>
</organism>
<dbReference type="GO" id="GO:0045721">
    <property type="term" value="P:negative regulation of gluconeogenesis"/>
    <property type="evidence" value="ECO:0007669"/>
    <property type="project" value="TreeGrafter"/>
</dbReference>
<feature type="non-terminal residue" evidence="2">
    <location>
        <position position="1"/>
    </location>
</feature>
<dbReference type="AlphaFoldDB" id="A0A1E4T3F1"/>
<evidence type="ECO:0000256" key="1">
    <source>
        <dbReference type="ARBA" id="ARBA00061469"/>
    </source>
</evidence>
<dbReference type="GO" id="GO:0034657">
    <property type="term" value="C:GID complex"/>
    <property type="evidence" value="ECO:0007669"/>
    <property type="project" value="TreeGrafter"/>
</dbReference>
<dbReference type="STRING" id="983967.A0A1E4T3F1"/>
<dbReference type="OrthoDB" id="62at2759"/>
<dbReference type="Pfam" id="PF09783">
    <property type="entry name" value="Vac_ImportDeg"/>
    <property type="match status" value="1"/>
</dbReference>
<evidence type="ECO:0008006" key="4">
    <source>
        <dbReference type="Google" id="ProtNLM"/>
    </source>
</evidence>
<dbReference type="Proteomes" id="UP000094801">
    <property type="component" value="Unassembled WGS sequence"/>
</dbReference>
<dbReference type="GO" id="GO:0006623">
    <property type="term" value="P:protein targeting to vacuole"/>
    <property type="evidence" value="ECO:0007669"/>
    <property type="project" value="TreeGrafter"/>
</dbReference>
<sequence>INDFFTKTYRNKVSSFLKPSSSFIGSQQSGRSTYEVRVDLKEVDLKRSYLCGFLTIHGLTETHPQITTFFKGEIIGPHHSFYTLNESWGSNKRNDLQHWGRFPSWRSLEFNPDNDLDNLDIYNNSLNNEFLYMRWKEVFLVPDAKVKDIRGASFAGFYYVCFNQLTGYISGLYFHKCSDKFQQLELAHVPDGGVSPSFCFA</sequence>
<dbReference type="GO" id="GO:0043161">
    <property type="term" value="P:proteasome-mediated ubiquitin-dependent protein catabolic process"/>
    <property type="evidence" value="ECO:0007669"/>
    <property type="project" value="TreeGrafter"/>
</dbReference>
<accession>A0A1E4T3F1</accession>
<dbReference type="GO" id="GO:0005773">
    <property type="term" value="C:vacuole"/>
    <property type="evidence" value="ECO:0007669"/>
    <property type="project" value="GOC"/>
</dbReference>